<dbReference type="EMBL" id="QQAX01000042">
    <property type="protein sequence ID" value="RDI37200.1"/>
    <property type="molecule type" value="Genomic_DNA"/>
</dbReference>
<dbReference type="Proteomes" id="UP000254720">
    <property type="component" value="Unassembled WGS sequence"/>
</dbReference>
<evidence type="ECO:0000256" key="2">
    <source>
        <dbReference type="SAM" id="Coils"/>
    </source>
</evidence>
<dbReference type="InterPro" id="IPR051268">
    <property type="entry name" value="Type-I_R_enzyme_R_subunit"/>
</dbReference>
<sequence length="494" mass="58499">MLDYIIQDFVKSRIRFGDHSIGGMVVCDSAEQARKLFEIFISKYNPTQKTIEEVPQYLKVAEQPTEYITYRNKHEKSLTASLILHHVGSKDERKEEVSDFKAGRIDLLFVYNMLLTGFDAKRLKKLYLGRVVKDHNLLQTLTRVNRPYKDFRYGFVVDFADIRTEFDTTNKAYFDELQLELGDEIQTYSNLFKSAEEIQEEIENIKETLFHYDISNAEIFSQQINQIEDRKKILEIKKALESAKNLYNIIRLYGHFELLEKLDFKKINQLYNEAARHLDLLNLKDSVQNNVDTTNLLNVALENIFFMFRKVSEDELVIADQLKNTLRRTREALCDNFDQIDPQFASLYDELKRLFDKKNLDEITQEEMKENIGTLEQIYSKISELNRKNNLLKAKYEYDAKYARVHKRILENKSICDKERKIHETLSDIKKQTDEKVLTNSRLLDNESYFESMMMKMVIDSFKKSQITLEPESARFINHCLVKEYINEYQGTHR</sequence>
<dbReference type="PANTHER" id="PTHR30195:SF15">
    <property type="entry name" value="TYPE I RESTRICTION ENZYME HINDI ENDONUCLEASE SUBUNIT"/>
    <property type="match status" value="1"/>
</dbReference>
<evidence type="ECO:0000313" key="5">
    <source>
        <dbReference type="Proteomes" id="UP000254720"/>
    </source>
</evidence>
<keyword evidence="1" id="KW-0680">Restriction system</keyword>
<protein>
    <recommendedName>
        <fullName evidence="3">Restriction endonuclease type I HsdR second RecA-like helicase domain-containing protein</fullName>
    </recommendedName>
</protein>
<dbReference type="RefSeq" id="WP_197737805.1">
    <property type="nucleotide sequence ID" value="NZ_LR699114.1"/>
</dbReference>
<dbReference type="Pfam" id="PF22679">
    <property type="entry name" value="T1R_D3-like"/>
    <property type="match status" value="1"/>
</dbReference>
<feature type="coiled-coil region" evidence="2">
    <location>
        <begin position="188"/>
        <end position="237"/>
    </location>
</feature>
<dbReference type="AlphaFoldDB" id="A0A370G1U1"/>
<evidence type="ECO:0000256" key="1">
    <source>
        <dbReference type="ARBA" id="ARBA00022747"/>
    </source>
</evidence>
<feature type="domain" description="Restriction endonuclease type I HsdR second RecA-like helicase" evidence="3">
    <location>
        <begin position="82"/>
        <end position="160"/>
    </location>
</feature>
<organism evidence="4 5">
    <name type="scientific">Aquicella lusitana</name>
    <dbReference type="NCBI Taxonomy" id="254246"/>
    <lineage>
        <taxon>Bacteria</taxon>
        <taxon>Pseudomonadati</taxon>
        <taxon>Pseudomonadota</taxon>
        <taxon>Gammaproteobacteria</taxon>
        <taxon>Legionellales</taxon>
        <taxon>Coxiellaceae</taxon>
        <taxon>Aquicella</taxon>
    </lineage>
</organism>
<proteinExistence type="predicted"/>
<dbReference type="InterPro" id="IPR027417">
    <property type="entry name" value="P-loop_NTPase"/>
</dbReference>
<gene>
    <name evidence="4" type="ORF">C8D86_1428</name>
</gene>
<dbReference type="Gene3D" id="3.40.50.300">
    <property type="entry name" value="P-loop containing nucleotide triphosphate hydrolases"/>
    <property type="match status" value="1"/>
</dbReference>
<evidence type="ECO:0000259" key="3">
    <source>
        <dbReference type="Pfam" id="PF22679"/>
    </source>
</evidence>
<dbReference type="InterPro" id="IPR055180">
    <property type="entry name" value="HsdR_RecA-like_helicase_dom_2"/>
</dbReference>
<comment type="caution">
    <text evidence="4">The sequence shown here is derived from an EMBL/GenBank/DDBJ whole genome shotgun (WGS) entry which is preliminary data.</text>
</comment>
<keyword evidence="2" id="KW-0175">Coiled coil</keyword>
<dbReference type="PANTHER" id="PTHR30195">
    <property type="entry name" value="TYPE I SITE-SPECIFIC DEOXYRIBONUCLEASE PROTEIN SUBUNIT M AND R"/>
    <property type="match status" value="1"/>
</dbReference>
<reference evidence="4 5" key="1">
    <citation type="submission" date="2018-07" db="EMBL/GenBank/DDBJ databases">
        <title>Genomic Encyclopedia of Type Strains, Phase IV (KMG-IV): sequencing the most valuable type-strain genomes for metagenomic binning, comparative biology and taxonomic classification.</title>
        <authorList>
            <person name="Goeker M."/>
        </authorList>
    </citation>
    <scope>NUCLEOTIDE SEQUENCE [LARGE SCALE GENOMIC DNA]</scope>
    <source>
        <strain evidence="4 5">DSM 16500</strain>
    </source>
</reference>
<dbReference type="GO" id="GO:0009307">
    <property type="term" value="P:DNA restriction-modification system"/>
    <property type="evidence" value="ECO:0007669"/>
    <property type="project" value="UniProtKB-KW"/>
</dbReference>
<keyword evidence="5" id="KW-1185">Reference proteome</keyword>
<name>A0A370G1U1_9COXI</name>
<evidence type="ECO:0000313" key="4">
    <source>
        <dbReference type="EMBL" id="RDI37200.1"/>
    </source>
</evidence>
<accession>A0A370G1U1</accession>